<organism evidence="1 2">
    <name type="scientific">Pedococcus dokdonensis</name>
    <dbReference type="NCBI Taxonomy" id="443156"/>
    <lineage>
        <taxon>Bacteria</taxon>
        <taxon>Bacillati</taxon>
        <taxon>Actinomycetota</taxon>
        <taxon>Actinomycetes</taxon>
        <taxon>Micrococcales</taxon>
        <taxon>Intrasporangiaceae</taxon>
        <taxon>Pedococcus</taxon>
    </lineage>
</organism>
<evidence type="ECO:0000313" key="1">
    <source>
        <dbReference type="EMBL" id="SDO98417.1"/>
    </source>
</evidence>
<gene>
    <name evidence="1" type="ORF">SAMN04489867_1099</name>
</gene>
<protein>
    <submittedName>
        <fullName evidence="1">Uncharacterized protein</fullName>
    </submittedName>
</protein>
<keyword evidence="2" id="KW-1185">Reference proteome</keyword>
<name>A0A1H0P050_9MICO</name>
<dbReference type="AlphaFoldDB" id="A0A1H0P050"/>
<dbReference type="Proteomes" id="UP000199077">
    <property type="component" value="Chromosome I"/>
</dbReference>
<sequence>MHQIVNTKGAAYPIIVDPWIATGWWYYSPVYYVEMSWSETWRLKNAMDTNSSQIPGLLCGFVPTATAKITCGAVYLLVKDDVKNTVNTAIRLKKCYKARIPASGGAASLPAYDSYYKTCRS</sequence>
<proteinExistence type="predicted"/>
<dbReference type="EMBL" id="LT629711">
    <property type="protein sequence ID" value="SDO98417.1"/>
    <property type="molecule type" value="Genomic_DNA"/>
</dbReference>
<dbReference type="STRING" id="443156.SAMN04489867_1099"/>
<accession>A0A1H0P050</accession>
<reference evidence="2" key="1">
    <citation type="submission" date="2016-10" db="EMBL/GenBank/DDBJ databases">
        <authorList>
            <person name="Varghese N."/>
            <person name="Submissions S."/>
        </authorList>
    </citation>
    <scope>NUCLEOTIDE SEQUENCE [LARGE SCALE GENOMIC DNA]</scope>
    <source>
        <strain evidence="2">DSM 22329</strain>
    </source>
</reference>
<evidence type="ECO:0000313" key="2">
    <source>
        <dbReference type="Proteomes" id="UP000199077"/>
    </source>
</evidence>